<comment type="function">
    <text evidence="1">Hydrolyzes a variety of simple alpha-D-galactoside as well as more complex molecules such as oligosaccharides and polysaccharides.</text>
</comment>
<evidence type="ECO:0000313" key="14">
    <source>
        <dbReference type="Proteomes" id="UP000615326"/>
    </source>
</evidence>
<dbReference type="SUPFAM" id="SSF50370">
    <property type="entry name" value="Ricin B-like lectins"/>
    <property type="match status" value="1"/>
</dbReference>
<organism evidence="13 14">
    <name type="scientific">Acetobacter fallax</name>
    <dbReference type="NCBI Taxonomy" id="1737473"/>
    <lineage>
        <taxon>Bacteria</taxon>
        <taxon>Pseudomonadati</taxon>
        <taxon>Pseudomonadota</taxon>
        <taxon>Alphaproteobacteria</taxon>
        <taxon>Acetobacterales</taxon>
        <taxon>Acetobacteraceae</taxon>
        <taxon>Acetobacter</taxon>
    </lineage>
</organism>
<dbReference type="RefSeq" id="WP_173578413.1">
    <property type="nucleotide sequence ID" value="NZ_WOSW01000045.1"/>
</dbReference>
<dbReference type="EMBL" id="WOSW01000045">
    <property type="protein sequence ID" value="NHO33952.1"/>
    <property type="molecule type" value="Genomic_DNA"/>
</dbReference>
<keyword evidence="8" id="KW-0325">Glycoprotein</keyword>
<evidence type="ECO:0000259" key="12">
    <source>
        <dbReference type="Pfam" id="PF17801"/>
    </source>
</evidence>
<accession>A0ABX0KBX4</accession>
<dbReference type="SUPFAM" id="SSF51445">
    <property type="entry name" value="(Trans)glycosidases"/>
    <property type="match status" value="1"/>
</dbReference>
<comment type="caution">
    <text evidence="13">The sequence shown here is derived from an EMBL/GenBank/DDBJ whole genome shotgun (WGS) entry which is preliminary data.</text>
</comment>
<comment type="catalytic activity">
    <reaction evidence="10">
        <text>Hydrolysis of terminal, non-reducing alpha-D-galactose residues in alpha-D-galactosides, including galactose oligosaccharides, galactomannans and galactolipids.</text>
        <dbReference type="EC" id="3.2.1.22"/>
    </reaction>
</comment>
<evidence type="ECO:0000256" key="3">
    <source>
        <dbReference type="ARBA" id="ARBA00009743"/>
    </source>
</evidence>
<evidence type="ECO:0000313" key="13">
    <source>
        <dbReference type="EMBL" id="NHO33952.1"/>
    </source>
</evidence>
<evidence type="ECO:0000256" key="8">
    <source>
        <dbReference type="ARBA" id="ARBA00023180"/>
    </source>
</evidence>
<evidence type="ECO:0000256" key="2">
    <source>
        <dbReference type="ARBA" id="ARBA00004613"/>
    </source>
</evidence>
<dbReference type="InterPro" id="IPR017853">
    <property type="entry name" value="GH"/>
</dbReference>
<dbReference type="InterPro" id="IPR041233">
    <property type="entry name" value="Melibiase_C"/>
</dbReference>
<reference evidence="13 14" key="1">
    <citation type="journal article" date="2020" name="Int. J. Syst. Evol. Microbiol.">
        <title>Novel acetic acid bacteria from cider fermentations: Acetobacter conturbans sp. nov. and Acetobacter fallax sp. nov.</title>
        <authorList>
            <person name="Sombolestani A.S."/>
            <person name="Cleenwerck I."/>
            <person name="Cnockaert M."/>
            <person name="Borremans W."/>
            <person name="Wieme A.D."/>
            <person name="De Vuyst L."/>
            <person name="Vandamme P."/>
        </authorList>
    </citation>
    <scope>NUCLEOTIDE SEQUENCE [LARGE SCALE GENOMIC DNA]</scope>
    <source>
        <strain evidence="13 14">LMG 1637</strain>
    </source>
</reference>
<evidence type="ECO:0000256" key="5">
    <source>
        <dbReference type="ARBA" id="ARBA00022729"/>
    </source>
</evidence>
<keyword evidence="6" id="KW-0430">Lectin</keyword>
<dbReference type="Pfam" id="PF17801">
    <property type="entry name" value="Melibiase_C"/>
    <property type="match status" value="1"/>
</dbReference>
<dbReference type="Gene3D" id="2.80.10.50">
    <property type="match status" value="1"/>
</dbReference>
<evidence type="ECO:0000256" key="7">
    <source>
        <dbReference type="ARBA" id="ARBA00022801"/>
    </source>
</evidence>
<sequence>MARADEIAASSTTPLAATPPMGFNNWARFTCVPQVPLGGGDARHYSFQTFMTDQGRAMTASGLAKAGYRTLVTDDCWMERRPDGNLHGASRWTSPRHHGGEQPGFDDDLTAYVATVHRMGLLAGLYNTSGYLTCEYVPSGEAGHQTQDALKFARWGVDFLKLDNCGAPETSLPDLFRAMGDALGAATAGSARKILFDESAPAEFGPSDPLKYESMSWVRGLGQMWRTGPDVATTRIGSDGRPLDDPWLVTDPARAGLDGVYQSFTDTVALSRYVSPGNWNDADQLLIGDDGLTSAEERSQMALWSLMGAPLLVSADLRLMVRDASDPHYAQSLAILKNPGMIAIDQDPLGAGGRLVLRDNPADDAGMDVVLKPLADGGLAFLILNKDDKTVTRTLPLSRLGVEAKSCSLDLTDIWTGKPERIEASGALTVTLAAHDNAAWRIAPSACLTVKPRGQIAIAQYAFSKAPFCLDISKNGHIVTAACSAAPAQDWTLPDTNGQEGPVHNAAFPGECLNLDPRTGRVGLSACHTGVPSQTFRYHRDGILTAAGECLDVGGGAIASPGERLMGAKCIPWRVSQTFSAPHLGAPPV</sequence>
<keyword evidence="5" id="KW-0732">Signal</keyword>
<dbReference type="InterPro" id="IPR002241">
    <property type="entry name" value="Glyco_hydro_27"/>
</dbReference>
<feature type="domain" description="Alpha galactosidase C-terminal" evidence="12">
    <location>
        <begin position="365"/>
        <end position="442"/>
    </location>
</feature>
<dbReference type="PANTHER" id="PTHR11452">
    <property type="entry name" value="ALPHA-GALACTOSIDASE/ALPHA-N-ACETYLGALACTOSAMINIDASE"/>
    <property type="match status" value="1"/>
</dbReference>
<feature type="domain" description="Ricin B lectin" evidence="11">
    <location>
        <begin position="467"/>
        <end position="558"/>
    </location>
</feature>
<comment type="subcellular location">
    <subcellularLocation>
        <location evidence="2">Secreted</location>
    </subcellularLocation>
</comment>
<keyword evidence="14" id="KW-1185">Reference proteome</keyword>
<evidence type="ECO:0000256" key="1">
    <source>
        <dbReference type="ARBA" id="ARBA00003969"/>
    </source>
</evidence>
<evidence type="ECO:0000259" key="11">
    <source>
        <dbReference type="Pfam" id="PF00652"/>
    </source>
</evidence>
<dbReference type="Pfam" id="PF16499">
    <property type="entry name" value="Melibiase_2"/>
    <property type="match status" value="2"/>
</dbReference>
<dbReference type="Proteomes" id="UP000615326">
    <property type="component" value="Unassembled WGS sequence"/>
</dbReference>
<evidence type="ECO:0000256" key="6">
    <source>
        <dbReference type="ARBA" id="ARBA00022734"/>
    </source>
</evidence>
<evidence type="ECO:0000256" key="10">
    <source>
        <dbReference type="RuleBase" id="RU361168"/>
    </source>
</evidence>
<dbReference type="Gene3D" id="2.60.40.1180">
    <property type="entry name" value="Golgi alpha-mannosidase II"/>
    <property type="match status" value="1"/>
</dbReference>
<dbReference type="SUPFAM" id="SSF51011">
    <property type="entry name" value="Glycosyl hydrolase domain"/>
    <property type="match status" value="1"/>
</dbReference>
<evidence type="ECO:0000256" key="9">
    <source>
        <dbReference type="ARBA" id="ARBA00023295"/>
    </source>
</evidence>
<dbReference type="PROSITE" id="PS50231">
    <property type="entry name" value="RICIN_B_LECTIN"/>
    <property type="match status" value="1"/>
</dbReference>
<keyword evidence="9 10" id="KW-0326">Glycosidase</keyword>
<comment type="similarity">
    <text evidence="3 10">Belongs to the glycosyl hydrolase 27 family.</text>
</comment>
<name>A0ABX0KBX4_9PROT</name>
<evidence type="ECO:0000256" key="4">
    <source>
        <dbReference type="ARBA" id="ARBA00022525"/>
    </source>
</evidence>
<dbReference type="InterPro" id="IPR013780">
    <property type="entry name" value="Glyco_hydro_b"/>
</dbReference>
<proteinExistence type="inferred from homology"/>
<keyword evidence="7 10" id="KW-0378">Hydrolase</keyword>
<gene>
    <name evidence="13" type="ORF">GOB84_15650</name>
</gene>
<protein>
    <recommendedName>
        <fullName evidence="10">Alpha-galactosidase</fullName>
        <ecNumber evidence="10">3.2.1.22</ecNumber>
    </recommendedName>
    <alternativeName>
        <fullName evidence="10">Melibiase</fullName>
    </alternativeName>
</protein>
<dbReference type="PRINTS" id="PR00740">
    <property type="entry name" value="GLHYDRLASE27"/>
</dbReference>
<dbReference type="EC" id="3.2.1.22" evidence="10"/>
<dbReference type="CDD" id="cd14792">
    <property type="entry name" value="GH27"/>
    <property type="match status" value="1"/>
</dbReference>
<dbReference type="Gene3D" id="3.20.20.70">
    <property type="entry name" value="Aldolase class I"/>
    <property type="match status" value="1"/>
</dbReference>
<keyword evidence="4" id="KW-0964">Secreted</keyword>
<dbReference type="InterPro" id="IPR000772">
    <property type="entry name" value="Ricin_B_lectin"/>
</dbReference>
<dbReference type="Pfam" id="PF00652">
    <property type="entry name" value="Ricin_B_lectin"/>
    <property type="match status" value="1"/>
</dbReference>
<dbReference type="InterPro" id="IPR035992">
    <property type="entry name" value="Ricin_B-like_lectins"/>
</dbReference>
<keyword evidence="10" id="KW-1015">Disulfide bond</keyword>
<dbReference type="PANTHER" id="PTHR11452:SF91">
    <property type="entry name" value="ALPHA-GALACTOSIDASE A-RELATED"/>
    <property type="match status" value="1"/>
</dbReference>
<dbReference type="InterPro" id="IPR013785">
    <property type="entry name" value="Aldolase_TIM"/>
</dbReference>